<keyword evidence="7 11" id="KW-0658">Purine biosynthesis</keyword>
<dbReference type="SUPFAM" id="SSF52317">
    <property type="entry name" value="Class I glutamine amidotransferase-like"/>
    <property type="match status" value="1"/>
</dbReference>
<dbReference type="Pfam" id="PF00117">
    <property type="entry name" value="GATase"/>
    <property type="match status" value="1"/>
</dbReference>
<dbReference type="Pfam" id="PF00958">
    <property type="entry name" value="GMP_synt_C"/>
    <property type="match status" value="1"/>
</dbReference>
<dbReference type="Gene3D" id="3.30.300.10">
    <property type="match status" value="2"/>
</dbReference>
<comment type="caution">
    <text evidence="13">The sequence shown here is derived from an EMBL/GenBank/DDBJ whole genome shotgun (WGS) entry which is preliminary data.</text>
</comment>
<evidence type="ECO:0000256" key="9">
    <source>
        <dbReference type="ARBA" id="ARBA00022962"/>
    </source>
</evidence>
<dbReference type="FunFam" id="3.40.50.620:FF:000044">
    <property type="entry name" value="GMP synthase [glutamine-hydrolyzing]"/>
    <property type="match status" value="1"/>
</dbReference>
<dbReference type="AlphaFoldDB" id="A0A836IVG1"/>
<dbReference type="PRINTS" id="PR00096">
    <property type="entry name" value="GATASE"/>
</dbReference>
<dbReference type="InterPro" id="IPR004739">
    <property type="entry name" value="GMP_synth_GATase"/>
</dbReference>
<evidence type="ECO:0000256" key="3">
    <source>
        <dbReference type="ARBA" id="ARBA00012746"/>
    </source>
</evidence>
<dbReference type="NCBIfam" id="TIGR00888">
    <property type="entry name" value="guaA_Nterm"/>
    <property type="match status" value="1"/>
</dbReference>
<dbReference type="OrthoDB" id="1724632at2759"/>
<comment type="subunit">
    <text evidence="2">Homodimer.</text>
</comment>
<dbReference type="GO" id="GO:0005829">
    <property type="term" value="C:cytosol"/>
    <property type="evidence" value="ECO:0007669"/>
    <property type="project" value="TreeGrafter"/>
</dbReference>
<feature type="domain" description="GMPS ATP-PPase" evidence="12">
    <location>
        <begin position="202"/>
        <end position="418"/>
    </location>
</feature>
<dbReference type="InterPro" id="IPR025777">
    <property type="entry name" value="GMPS_ATP_PPase_dom"/>
</dbReference>
<dbReference type="Proteomes" id="UP000674318">
    <property type="component" value="Unassembled WGS sequence"/>
</dbReference>
<keyword evidence="4" id="KW-0436">Ligase</keyword>
<dbReference type="InterPro" id="IPR029062">
    <property type="entry name" value="Class_I_gatase-like"/>
</dbReference>
<dbReference type="InterPro" id="IPR018317">
    <property type="entry name" value="QueC"/>
</dbReference>
<dbReference type="UniPathway" id="UPA00189">
    <property type="reaction ID" value="UER00296"/>
</dbReference>
<dbReference type="SUPFAM" id="SSF52402">
    <property type="entry name" value="Adenine nucleotide alpha hydrolases-like"/>
    <property type="match status" value="1"/>
</dbReference>
<name>A0A836IVG1_9TRYP</name>
<dbReference type="CDD" id="cd01742">
    <property type="entry name" value="GATase1_GMP_Synthase"/>
    <property type="match status" value="1"/>
</dbReference>
<evidence type="ECO:0000256" key="10">
    <source>
        <dbReference type="ARBA" id="ARBA00031356"/>
    </source>
</evidence>
<dbReference type="GO" id="GO:0005524">
    <property type="term" value="F:ATP binding"/>
    <property type="evidence" value="ECO:0007669"/>
    <property type="project" value="UniProtKB-UniRule"/>
</dbReference>
<evidence type="ECO:0000256" key="11">
    <source>
        <dbReference type="PROSITE-ProRule" id="PRU00886"/>
    </source>
</evidence>
<dbReference type="PANTHER" id="PTHR11922:SF2">
    <property type="entry name" value="GMP SYNTHASE [GLUTAMINE-HYDROLYZING]"/>
    <property type="match status" value="1"/>
</dbReference>
<dbReference type="PROSITE" id="PS51273">
    <property type="entry name" value="GATASE_TYPE_1"/>
    <property type="match status" value="1"/>
</dbReference>
<evidence type="ECO:0000256" key="5">
    <source>
        <dbReference type="ARBA" id="ARBA00022741"/>
    </source>
</evidence>
<evidence type="ECO:0000256" key="6">
    <source>
        <dbReference type="ARBA" id="ARBA00022749"/>
    </source>
</evidence>
<gene>
    <name evidence="13" type="ORF">JKF63_04341</name>
</gene>
<evidence type="ECO:0000313" key="14">
    <source>
        <dbReference type="Proteomes" id="UP000674318"/>
    </source>
</evidence>
<evidence type="ECO:0000256" key="4">
    <source>
        <dbReference type="ARBA" id="ARBA00022598"/>
    </source>
</evidence>
<keyword evidence="8 11" id="KW-0067">ATP-binding</keyword>
<dbReference type="Gene3D" id="3.40.50.880">
    <property type="match status" value="1"/>
</dbReference>
<dbReference type="PRINTS" id="PR00097">
    <property type="entry name" value="ANTSNTHASEII"/>
</dbReference>
<organism evidence="13 14">
    <name type="scientific">Porcisia hertigi</name>
    <dbReference type="NCBI Taxonomy" id="2761500"/>
    <lineage>
        <taxon>Eukaryota</taxon>
        <taxon>Discoba</taxon>
        <taxon>Euglenozoa</taxon>
        <taxon>Kinetoplastea</taxon>
        <taxon>Metakinetoplastina</taxon>
        <taxon>Trypanosomatida</taxon>
        <taxon>Trypanosomatidae</taxon>
        <taxon>Leishmaniinae</taxon>
        <taxon>Porcisia</taxon>
    </lineage>
</organism>
<dbReference type="GO" id="GO:0003921">
    <property type="term" value="F:GMP synthase activity"/>
    <property type="evidence" value="ECO:0007669"/>
    <property type="project" value="InterPro"/>
</dbReference>
<keyword evidence="9" id="KW-0315">Glutamine amidotransferase</keyword>
<evidence type="ECO:0000313" key="13">
    <source>
        <dbReference type="EMBL" id="KAG5504895.1"/>
    </source>
</evidence>
<dbReference type="RefSeq" id="XP_067757156.1">
    <property type="nucleotide sequence ID" value="XM_067900327.1"/>
</dbReference>
<accession>A0A836IVG1</accession>
<evidence type="ECO:0000256" key="1">
    <source>
        <dbReference type="ARBA" id="ARBA00005153"/>
    </source>
</evidence>
<dbReference type="GeneID" id="94290404"/>
<reference evidence="13 14" key="1">
    <citation type="submission" date="2021-02" db="EMBL/GenBank/DDBJ databases">
        <title>Porcisia hertigi Genome sequencing and assembly.</title>
        <authorList>
            <person name="Almutairi H."/>
            <person name="Gatherer D."/>
        </authorList>
    </citation>
    <scope>NUCLEOTIDE SEQUENCE [LARGE SCALE GENOMIC DNA]</scope>
    <source>
        <strain evidence="13 14">C119</strain>
    </source>
</reference>
<dbReference type="EC" id="6.3.5.2" evidence="3"/>
<sequence>MTNNSAAQGEYIAILDAGSQYGKIIDRKVRELFVETKMLPLATPAGTLCNDAKLKGIIISGGPSSVSDATALAYDKGIFSMGKPVLGICYGMQMLTELYGGKVSRGKVREDGQYSIDVDTSSPIFAGLQPRETVLLTHGDSITAAGAEMKVTARSSSDIIAAVQHQSLPLFGVQFHPEVELTASGRTIFKNFLQLCGCDFSFTMEDREAVALRHIRERTSGGQKVLCLASGGVDSTVCAVLLLKALGPERVVCIHIDHGFMRLNESSQVVEALRSAGVRVHLVEAQKDFAQATTEMPPKGSVAAYTSKRLCETTDPEEKRNIIGNTFMAVCDRVIKELHLDVENLLLAQGTLRPDLIESGSKYASANADTIKTHHNDTAAVRQLRDAGRIIEPLCDYHKDEVRELGARLGIPRHLVDRQPFPGPGLSIRILCTDGTAFRDPKFSDTEASVKRLCSAADASCADVAALAEAAALSACVLPVRTVGVQGDGRSYAYAAALSMHTLPTAEQWRVLVDLAKLIPKTVHTVNRVVFMFGTPEPVSPKAVTPTCLTPDVVDKLRLVDDRVNRIITKHQLVQALSQAPVILVPVGFERSGNYSVVLRTFLTSDFMTGIPATPGTACMPLTVLAEIVDEIQKLDFVSRVMYDLTAKPPGTTEWE</sequence>
<dbReference type="PROSITE" id="PS51553">
    <property type="entry name" value="GMPS_ATP_PPASE"/>
    <property type="match status" value="1"/>
</dbReference>
<evidence type="ECO:0000259" key="12">
    <source>
        <dbReference type="PROSITE" id="PS51553"/>
    </source>
</evidence>
<evidence type="ECO:0000256" key="8">
    <source>
        <dbReference type="ARBA" id="ARBA00022840"/>
    </source>
</evidence>
<keyword evidence="5 11" id="KW-0547">Nucleotide-binding</keyword>
<protein>
    <recommendedName>
        <fullName evidence="3">GMP synthase (glutamine-hydrolyzing)</fullName>
        <ecNumber evidence="3">6.3.5.2</ecNumber>
    </recommendedName>
    <alternativeName>
        <fullName evidence="10">Glutamine amidotransferase</fullName>
    </alternativeName>
</protein>
<dbReference type="SUPFAM" id="SSF54810">
    <property type="entry name" value="GMP synthetase C-terminal dimerisation domain"/>
    <property type="match status" value="2"/>
</dbReference>
<evidence type="ECO:0000256" key="2">
    <source>
        <dbReference type="ARBA" id="ARBA00011738"/>
    </source>
</evidence>
<dbReference type="InterPro" id="IPR001674">
    <property type="entry name" value="GMP_synth_C"/>
</dbReference>
<keyword evidence="6 11" id="KW-0332">GMP biosynthesis</keyword>
<dbReference type="KEGG" id="phet:94290404"/>
<dbReference type="FunFam" id="3.30.300.10:FF:000008">
    <property type="entry name" value="GMP synthase [glutamine-hydrolyzing]"/>
    <property type="match status" value="1"/>
</dbReference>
<evidence type="ECO:0000256" key="7">
    <source>
        <dbReference type="ARBA" id="ARBA00022755"/>
    </source>
</evidence>
<dbReference type="InterPro" id="IPR017926">
    <property type="entry name" value="GATASE"/>
</dbReference>
<dbReference type="InterPro" id="IPR014729">
    <property type="entry name" value="Rossmann-like_a/b/a_fold"/>
</dbReference>
<dbReference type="PANTHER" id="PTHR11922">
    <property type="entry name" value="GMP SYNTHASE-RELATED"/>
    <property type="match status" value="1"/>
</dbReference>
<dbReference type="Pfam" id="PF06508">
    <property type="entry name" value="QueC"/>
    <property type="match status" value="1"/>
</dbReference>
<dbReference type="NCBIfam" id="NF000848">
    <property type="entry name" value="PRK00074.1"/>
    <property type="match status" value="1"/>
</dbReference>
<proteinExistence type="predicted"/>
<feature type="binding site" evidence="11">
    <location>
        <begin position="230"/>
        <end position="236"/>
    </location>
    <ligand>
        <name>ATP</name>
        <dbReference type="ChEBI" id="CHEBI:30616"/>
    </ligand>
</feature>
<keyword evidence="14" id="KW-1185">Reference proteome</keyword>
<comment type="pathway">
    <text evidence="1">Purine metabolism; GMP biosynthesis; GMP from XMP (L-Gln route): step 1/1.</text>
</comment>
<dbReference type="CDD" id="cd01997">
    <property type="entry name" value="GMP_synthase_C"/>
    <property type="match status" value="1"/>
</dbReference>
<dbReference type="EMBL" id="JAFJZO010000022">
    <property type="protein sequence ID" value="KAG5504895.1"/>
    <property type="molecule type" value="Genomic_DNA"/>
</dbReference>
<dbReference type="Gene3D" id="3.40.50.620">
    <property type="entry name" value="HUPs"/>
    <property type="match status" value="1"/>
</dbReference>